<name>A0A5C6FT10_9PLAN</name>
<dbReference type="Proteomes" id="UP000316476">
    <property type="component" value="Unassembled WGS sequence"/>
</dbReference>
<evidence type="ECO:0008006" key="3">
    <source>
        <dbReference type="Google" id="ProtNLM"/>
    </source>
</evidence>
<proteinExistence type="predicted"/>
<dbReference type="AlphaFoldDB" id="A0A5C6FT10"/>
<evidence type="ECO:0000313" key="1">
    <source>
        <dbReference type="EMBL" id="TWU66202.1"/>
    </source>
</evidence>
<sequence length="190" mass="20699">MPTGFRKLLPIGAFVGIGLIAGISWRLIQPDPSASTSALSPLDLAEFEKQVRPELGPAEVVAIQLESMRQAALDPERLKLCFAFASPSNRRLTGPFERFQRLVVEPPFAALIGHRHGLIGRPQIRGEEAMVLVSVDNADGQTRAYQFYLIRQNEPPFDGCWMTEAVTPLAVLPADAAVEPANSDQPALSL</sequence>
<comment type="caution">
    <text evidence="1">The sequence shown here is derived from an EMBL/GenBank/DDBJ whole genome shotgun (WGS) entry which is preliminary data.</text>
</comment>
<organism evidence="1 2">
    <name type="scientific">Crateriforma conspicua</name>
    <dbReference type="NCBI Taxonomy" id="2527996"/>
    <lineage>
        <taxon>Bacteria</taxon>
        <taxon>Pseudomonadati</taxon>
        <taxon>Planctomycetota</taxon>
        <taxon>Planctomycetia</taxon>
        <taxon>Planctomycetales</taxon>
        <taxon>Planctomycetaceae</taxon>
        <taxon>Crateriforma</taxon>
    </lineage>
</organism>
<dbReference type="PANTHER" id="PTHR35716">
    <property type="entry name" value="OS05G0574700 PROTEIN-RELATED"/>
    <property type="match status" value="1"/>
</dbReference>
<evidence type="ECO:0000313" key="2">
    <source>
        <dbReference type="Proteomes" id="UP000316476"/>
    </source>
</evidence>
<gene>
    <name evidence="1" type="ORF">V7x_17600</name>
</gene>
<reference evidence="1 2" key="1">
    <citation type="submission" date="2019-02" db="EMBL/GenBank/DDBJ databases">
        <title>Deep-cultivation of Planctomycetes and their phenomic and genomic characterization uncovers novel biology.</title>
        <authorList>
            <person name="Wiegand S."/>
            <person name="Jogler M."/>
            <person name="Boedeker C."/>
            <person name="Pinto D."/>
            <person name="Vollmers J."/>
            <person name="Rivas-Marin E."/>
            <person name="Kohn T."/>
            <person name="Peeters S.H."/>
            <person name="Heuer A."/>
            <person name="Rast P."/>
            <person name="Oberbeckmann S."/>
            <person name="Bunk B."/>
            <person name="Jeske O."/>
            <person name="Meyerdierks A."/>
            <person name="Storesund J.E."/>
            <person name="Kallscheuer N."/>
            <person name="Luecker S."/>
            <person name="Lage O.M."/>
            <person name="Pohl T."/>
            <person name="Merkel B.J."/>
            <person name="Hornburger P."/>
            <person name="Mueller R.-W."/>
            <person name="Bruemmer F."/>
            <person name="Labrenz M."/>
            <person name="Spormann A.M."/>
            <person name="Op Den Camp H."/>
            <person name="Overmann J."/>
            <person name="Amann R."/>
            <person name="Jetten M.S.M."/>
            <person name="Mascher T."/>
            <person name="Medema M.H."/>
            <person name="Devos D.P."/>
            <person name="Kaster A.-K."/>
            <person name="Ovreas L."/>
            <person name="Rohde M."/>
            <person name="Galperin M.Y."/>
            <person name="Jogler C."/>
        </authorList>
    </citation>
    <scope>NUCLEOTIDE SEQUENCE [LARGE SCALE GENOMIC DNA]</scope>
    <source>
        <strain evidence="1 2">V7</strain>
    </source>
</reference>
<protein>
    <recommendedName>
        <fullName evidence="3">DUF4864 domain-containing protein</fullName>
    </recommendedName>
</protein>
<accession>A0A5C6FT10</accession>
<dbReference type="EMBL" id="SJPZ01000001">
    <property type="protein sequence ID" value="TWU66202.1"/>
    <property type="molecule type" value="Genomic_DNA"/>
</dbReference>